<reference evidence="6" key="1">
    <citation type="submission" date="2025-08" db="UniProtKB">
        <authorList>
            <consortium name="Ensembl"/>
        </authorList>
    </citation>
    <scope>IDENTIFICATION</scope>
</reference>
<feature type="compositionally biased region" description="Basic and acidic residues" evidence="4">
    <location>
        <begin position="103"/>
        <end position="119"/>
    </location>
</feature>
<dbReference type="PANTHER" id="PTHR13857">
    <property type="entry name" value="MRNA EDITING ENZYME"/>
    <property type="match status" value="1"/>
</dbReference>
<feature type="compositionally biased region" description="Low complexity" evidence="4">
    <location>
        <begin position="136"/>
        <end position="147"/>
    </location>
</feature>
<evidence type="ECO:0000256" key="1">
    <source>
        <dbReference type="ARBA" id="ARBA00001947"/>
    </source>
</evidence>
<proteinExistence type="predicted"/>
<dbReference type="GO" id="GO:0016554">
    <property type="term" value="P:cytidine to uridine editing"/>
    <property type="evidence" value="ECO:0007669"/>
    <property type="project" value="TreeGrafter"/>
</dbReference>
<keyword evidence="3" id="KW-0378">Hydrolase</keyword>
<feature type="region of interest" description="Disordered" evidence="4">
    <location>
        <begin position="85"/>
        <end position="155"/>
    </location>
</feature>
<dbReference type="PANTHER" id="PTHR13857:SF47">
    <property type="entry name" value="APOLIPOPROTEIN B MRNA EDITING ENZYME, CATALYTIC POLYPEPTIDE-LIKE 2A"/>
    <property type="match status" value="1"/>
</dbReference>
<evidence type="ECO:0000313" key="6">
    <source>
        <dbReference type="Ensembl" id="ENSCCRP00010096419.1"/>
    </source>
</evidence>
<dbReference type="InterPro" id="IPR002125">
    <property type="entry name" value="CMP_dCMP_dom"/>
</dbReference>
<dbReference type="GO" id="GO:0003723">
    <property type="term" value="F:RNA binding"/>
    <property type="evidence" value="ECO:0007669"/>
    <property type="project" value="TreeGrafter"/>
</dbReference>
<dbReference type="Gene3D" id="3.40.140.10">
    <property type="entry name" value="Cytidine Deaminase, domain 2"/>
    <property type="match status" value="1"/>
</dbReference>
<dbReference type="GO" id="GO:0005634">
    <property type="term" value="C:nucleus"/>
    <property type="evidence" value="ECO:0007669"/>
    <property type="project" value="TreeGrafter"/>
</dbReference>
<dbReference type="Proteomes" id="UP000694427">
    <property type="component" value="Unplaced"/>
</dbReference>
<evidence type="ECO:0000256" key="3">
    <source>
        <dbReference type="ARBA" id="ARBA00022801"/>
    </source>
</evidence>
<dbReference type="CDD" id="cd01283">
    <property type="entry name" value="cytidine_deaminase"/>
    <property type="match status" value="1"/>
</dbReference>
<feature type="domain" description="CMP/dCMP-type deaminase" evidence="5">
    <location>
        <begin position="185"/>
        <end position="287"/>
    </location>
</feature>
<keyword evidence="2" id="KW-0479">Metal-binding</keyword>
<sequence length="340" mass="38278">MGGFSHEAFAFAPTKTLFDVRKKRLNVWLAVHAGYMSCVRSHLSIVSVARRSFNRTGRQLHTHTHSRAVINTEVCVCSVSEMADRKSSSSGGVSSRLSVRRKEKAENEPKKEEKPPKDGEEAEVNGTSAPAENREAATGNGATANGENAEKPEPMELPPFEIITGDRMDPFFYKFQFKNVEYSSGRNKTFLCYLVDQGPGASGLLRGFIEDEHASGHAEEAFFQQVLPNYDPALKYTITWYMSSSPCSACAAKLAEILKARKSLHLSIYFARLFEWEEPEIQAGLKALAAAGCKLRMMKPLDFTYTWNTFVENDEQTFTLWEDCQENYEYYQDKLADILQ</sequence>
<dbReference type="GO" id="GO:0005737">
    <property type="term" value="C:cytoplasm"/>
    <property type="evidence" value="ECO:0007669"/>
    <property type="project" value="TreeGrafter"/>
</dbReference>
<organism evidence="6 7">
    <name type="scientific">Cyprinus carpio</name>
    <name type="common">Common carp</name>
    <dbReference type="NCBI Taxonomy" id="7962"/>
    <lineage>
        <taxon>Eukaryota</taxon>
        <taxon>Metazoa</taxon>
        <taxon>Chordata</taxon>
        <taxon>Craniata</taxon>
        <taxon>Vertebrata</taxon>
        <taxon>Euteleostomi</taxon>
        <taxon>Actinopterygii</taxon>
        <taxon>Neopterygii</taxon>
        <taxon>Teleostei</taxon>
        <taxon>Ostariophysi</taxon>
        <taxon>Cypriniformes</taxon>
        <taxon>Cyprinidae</taxon>
        <taxon>Cyprininae</taxon>
        <taxon>Cyprinus</taxon>
    </lineage>
</organism>
<evidence type="ECO:0000259" key="5">
    <source>
        <dbReference type="PROSITE" id="PS51747"/>
    </source>
</evidence>
<dbReference type="AlphaFoldDB" id="A0A8C1NVG9"/>
<keyword evidence="7" id="KW-1185">Reference proteome</keyword>
<dbReference type="Ensembl" id="ENSCCRT00010106928.1">
    <property type="protein sequence ID" value="ENSCCRP00010096419.1"/>
    <property type="gene ID" value="ENSCCRG00010042208.1"/>
</dbReference>
<dbReference type="PROSITE" id="PS51747">
    <property type="entry name" value="CYT_DCMP_DEAMINASES_2"/>
    <property type="match status" value="1"/>
</dbReference>
<reference evidence="6" key="2">
    <citation type="submission" date="2025-09" db="UniProtKB">
        <authorList>
            <consortium name="Ensembl"/>
        </authorList>
    </citation>
    <scope>IDENTIFICATION</scope>
</reference>
<comment type="cofactor">
    <cofactor evidence="1">
        <name>Zn(2+)</name>
        <dbReference type="ChEBI" id="CHEBI:29105"/>
    </cofactor>
</comment>
<accession>A0A8C1NVG9</accession>
<evidence type="ECO:0000256" key="4">
    <source>
        <dbReference type="SAM" id="MobiDB-lite"/>
    </source>
</evidence>
<feature type="compositionally biased region" description="Low complexity" evidence="4">
    <location>
        <begin position="88"/>
        <end position="97"/>
    </location>
</feature>
<dbReference type="GO" id="GO:0004126">
    <property type="term" value="F:cytidine deaminase activity"/>
    <property type="evidence" value="ECO:0007669"/>
    <property type="project" value="TreeGrafter"/>
</dbReference>
<evidence type="ECO:0000313" key="7">
    <source>
        <dbReference type="Proteomes" id="UP000694427"/>
    </source>
</evidence>
<protein>
    <submittedName>
        <fullName evidence="6">Apolipoprotein B mRNA editing enzyme, catalytic polypeptide-like 2a</fullName>
    </submittedName>
</protein>
<evidence type="ECO:0000256" key="2">
    <source>
        <dbReference type="ARBA" id="ARBA00022723"/>
    </source>
</evidence>
<dbReference type="Pfam" id="PF18772">
    <property type="entry name" value="APOBEC2"/>
    <property type="match status" value="1"/>
</dbReference>
<name>A0A8C1NVG9_CYPCA</name>
<dbReference type="GO" id="GO:0046872">
    <property type="term" value="F:metal ion binding"/>
    <property type="evidence" value="ECO:0007669"/>
    <property type="project" value="UniProtKB-KW"/>
</dbReference>
<dbReference type="InterPro" id="IPR050610">
    <property type="entry name" value="APOBEC_Cyt_Deaminase"/>
</dbReference>